<dbReference type="InterPro" id="IPR011004">
    <property type="entry name" value="Trimer_LpxA-like_sf"/>
</dbReference>
<dbReference type="InterPro" id="IPR051159">
    <property type="entry name" value="Hexapeptide_acetyltransf"/>
</dbReference>
<protein>
    <submittedName>
        <fullName evidence="2">Acyltransferase</fullName>
    </submittedName>
</protein>
<evidence type="ECO:0000313" key="2">
    <source>
        <dbReference type="EMBL" id="QYX71639.1"/>
    </source>
</evidence>
<reference evidence="2 3" key="1">
    <citation type="submission" date="2021-08" db="EMBL/GenBank/DDBJ databases">
        <title>Shewanella putrefaciens YZ-J, complete genome.</title>
        <authorList>
            <person name="Yi Z."/>
        </authorList>
    </citation>
    <scope>NUCLEOTIDE SEQUENCE [LARGE SCALE GENOMIC DNA]</scope>
    <source>
        <strain evidence="2 3">YZ-J</strain>
    </source>
</reference>
<sequence>MISNFKANVKNNFILFCFFRRLWLRPYLLGLDFVLCYFYSLYLSYKLFGFSISPKVFFSSDIFRVIIVKSAKSKVSSTVPMALIFESFQHGIERTVLIMREGAHLEICNTFHIGNGCAFSLAKNAKLKLVGKLDNFTSGITCQSKILCTDDIHIGGGVIISWNVFITDSNNHYINGILLKKRVYIDDHVWISEGCTIAPGSLIGKGSIIGAKSFVNAEFVANSLIAGCPAKIKKTNVSWAR</sequence>
<keyword evidence="3" id="KW-1185">Reference proteome</keyword>
<keyword evidence="1" id="KW-1133">Transmembrane helix</keyword>
<keyword evidence="1" id="KW-0472">Membrane</keyword>
<dbReference type="PANTHER" id="PTHR23416">
    <property type="entry name" value="SIALIC ACID SYNTHASE-RELATED"/>
    <property type="match status" value="1"/>
</dbReference>
<proteinExistence type="predicted"/>
<dbReference type="GO" id="GO:0016746">
    <property type="term" value="F:acyltransferase activity"/>
    <property type="evidence" value="ECO:0007669"/>
    <property type="project" value="UniProtKB-KW"/>
</dbReference>
<keyword evidence="2" id="KW-0012">Acyltransferase</keyword>
<dbReference type="EMBL" id="CP080635">
    <property type="protein sequence ID" value="QYX71639.1"/>
    <property type="molecule type" value="Genomic_DNA"/>
</dbReference>
<dbReference type="RefSeq" id="WP_128090284.1">
    <property type="nucleotide sequence ID" value="NZ_CP028435.1"/>
</dbReference>
<dbReference type="Proteomes" id="UP000827084">
    <property type="component" value="Chromosome"/>
</dbReference>
<dbReference type="Gene3D" id="2.160.10.10">
    <property type="entry name" value="Hexapeptide repeat proteins"/>
    <property type="match status" value="1"/>
</dbReference>
<dbReference type="CDD" id="cd04647">
    <property type="entry name" value="LbH_MAT_like"/>
    <property type="match status" value="1"/>
</dbReference>
<evidence type="ECO:0000256" key="1">
    <source>
        <dbReference type="SAM" id="Phobius"/>
    </source>
</evidence>
<evidence type="ECO:0000313" key="3">
    <source>
        <dbReference type="Proteomes" id="UP000827084"/>
    </source>
</evidence>
<keyword evidence="2" id="KW-0808">Transferase</keyword>
<dbReference type="SUPFAM" id="SSF51161">
    <property type="entry name" value="Trimeric LpxA-like enzymes"/>
    <property type="match status" value="1"/>
</dbReference>
<feature type="transmembrane region" description="Helical" evidence="1">
    <location>
        <begin position="27"/>
        <end position="45"/>
    </location>
</feature>
<name>A0ABX8X8M9_SHEPU</name>
<gene>
    <name evidence="2" type="ORF">K3G22_12725</name>
</gene>
<organism evidence="2 3">
    <name type="scientific">Shewanella putrefaciens</name>
    <name type="common">Pseudomonas putrefaciens</name>
    <dbReference type="NCBI Taxonomy" id="24"/>
    <lineage>
        <taxon>Bacteria</taxon>
        <taxon>Pseudomonadati</taxon>
        <taxon>Pseudomonadota</taxon>
        <taxon>Gammaproteobacteria</taxon>
        <taxon>Alteromonadales</taxon>
        <taxon>Shewanellaceae</taxon>
        <taxon>Shewanella</taxon>
    </lineage>
</organism>
<keyword evidence="1" id="KW-0812">Transmembrane</keyword>
<dbReference type="GeneID" id="67444140"/>
<accession>A0ABX8X8M9</accession>